<evidence type="ECO:0000313" key="2">
    <source>
        <dbReference type="EMBL" id="KEH16330.1"/>
    </source>
</evidence>
<feature type="non-terminal residue" evidence="2">
    <location>
        <position position="239"/>
    </location>
</feature>
<accession>A0A072TS13</accession>
<protein>
    <submittedName>
        <fullName evidence="2">WRKY transcription factor 11</fullName>
    </submittedName>
</protein>
<reference evidence="3" key="3">
    <citation type="submission" date="2015-06" db="UniProtKB">
        <authorList>
            <consortium name="EnsemblPlants"/>
        </authorList>
    </citation>
    <scope>IDENTIFICATION</scope>
    <source>
        <strain evidence="3">cv. Jemalong A17</strain>
    </source>
</reference>
<dbReference type="AlphaFoldDB" id="A0A072TS13"/>
<organism evidence="2 4">
    <name type="scientific">Medicago truncatula</name>
    <name type="common">Barrel medic</name>
    <name type="synonym">Medicago tribuloides</name>
    <dbReference type="NCBI Taxonomy" id="3880"/>
    <lineage>
        <taxon>Eukaryota</taxon>
        <taxon>Viridiplantae</taxon>
        <taxon>Streptophyta</taxon>
        <taxon>Embryophyta</taxon>
        <taxon>Tracheophyta</taxon>
        <taxon>Spermatophyta</taxon>
        <taxon>Magnoliopsida</taxon>
        <taxon>eudicotyledons</taxon>
        <taxon>Gunneridae</taxon>
        <taxon>Pentapetalae</taxon>
        <taxon>rosids</taxon>
        <taxon>fabids</taxon>
        <taxon>Fabales</taxon>
        <taxon>Fabaceae</taxon>
        <taxon>Papilionoideae</taxon>
        <taxon>50 kb inversion clade</taxon>
        <taxon>NPAAA clade</taxon>
        <taxon>Hologalegina</taxon>
        <taxon>IRL clade</taxon>
        <taxon>Trifolieae</taxon>
        <taxon>Medicago</taxon>
    </lineage>
</organism>
<feature type="region of interest" description="Disordered" evidence="1">
    <location>
        <begin position="73"/>
        <end position="110"/>
    </location>
</feature>
<feature type="compositionally biased region" description="Polar residues" evidence="1">
    <location>
        <begin position="91"/>
        <end position="100"/>
    </location>
</feature>
<keyword evidence="4" id="KW-1185">Reference proteome</keyword>
<evidence type="ECO:0000313" key="4">
    <source>
        <dbReference type="Proteomes" id="UP000002051"/>
    </source>
</evidence>
<evidence type="ECO:0000256" key="1">
    <source>
        <dbReference type="SAM" id="MobiDB-lite"/>
    </source>
</evidence>
<reference evidence="2 4" key="1">
    <citation type="journal article" date="2011" name="Nature">
        <title>The Medicago genome provides insight into the evolution of rhizobial symbioses.</title>
        <authorList>
            <person name="Young N.D."/>
            <person name="Debelle F."/>
            <person name="Oldroyd G.E."/>
            <person name="Geurts R."/>
            <person name="Cannon S.B."/>
            <person name="Udvardi M.K."/>
            <person name="Benedito V.A."/>
            <person name="Mayer K.F."/>
            <person name="Gouzy J."/>
            <person name="Schoof H."/>
            <person name="Van de Peer Y."/>
            <person name="Proost S."/>
            <person name="Cook D.R."/>
            <person name="Meyers B.C."/>
            <person name="Spannagl M."/>
            <person name="Cheung F."/>
            <person name="De Mita S."/>
            <person name="Krishnakumar V."/>
            <person name="Gundlach H."/>
            <person name="Zhou S."/>
            <person name="Mudge J."/>
            <person name="Bharti A.K."/>
            <person name="Murray J.D."/>
            <person name="Naoumkina M.A."/>
            <person name="Rosen B."/>
            <person name="Silverstein K.A."/>
            <person name="Tang H."/>
            <person name="Rombauts S."/>
            <person name="Zhao P.X."/>
            <person name="Zhou P."/>
            <person name="Barbe V."/>
            <person name="Bardou P."/>
            <person name="Bechner M."/>
            <person name="Bellec A."/>
            <person name="Berger A."/>
            <person name="Berges H."/>
            <person name="Bidwell S."/>
            <person name="Bisseling T."/>
            <person name="Choisne N."/>
            <person name="Couloux A."/>
            <person name="Denny R."/>
            <person name="Deshpande S."/>
            <person name="Dai X."/>
            <person name="Doyle J.J."/>
            <person name="Dudez A.M."/>
            <person name="Farmer A.D."/>
            <person name="Fouteau S."/>
            <person name="Franken C."/>
            <person name="Gibelin C."/>
            <person name="Gish J."/>
            <person name="Goldstein S."/>
            <person name="Gonzalez A.J."/>
            <person name="Green P.J."/>
            <person name="Hallab A."/>
            <person name="Hartog M."/>
            <person name="Hua A."/>
            <person name="Humphray S.J."/>
            <person name="Jeong D.H."/>
            <person name="Jing Y."/>
            <person name="Jocker A."/>
            <person name="Kenton S.M."/>
            <person name="Kim D.J."/>
            <person name="Klee K."/>
            <person name="Lai H."/>
            <person name="Lang C."/>
            <person name="Lin S."/>
            <person name="Macmil S.L."/>
            <person name="Magdelenat G."/>
            <person name="Matthews L."/>
            <person name="McCorrison J."/>
            <person name="Monaghan E.L."/>
            <person name="Mun J.H."/>
            <person name="Najar F.Z."/>
            <person name="Nicholson C."/>
            <person name="Noirot C."/>
            <person name="O'Bleness M."/>
            <person name="Paule C.R."/>
            <person name="Poulain J."/>
            <person name="Prion F."/>
            <person name="Qin B."/>
            <person name="Qu C."/>
            <person name="Retzel E.F."/>
            <person name="Riddle C."/>
            <person name="Sallet E."/>
            <person name="Samain S."/>
            <person name="Samson N."/>
            <person name="Sanders I."/>
            <person name="Saurat O."/>
            <person name="Scarpelli C."/>
            <person name="Schiex T."/>
            <person name="Segurens B."/>
            <person name="Severin A.J."/>
            <person name="Sherrier D.J."/>
            <person name="Shi R."/>
            <person name="Sims S."/>
            <person name="Singer S.R."/>
            <person name="Sinharoy S."/>
            <person name="Sterck L."/>
            <person name="Viollet A."/>
            <person name="Wang B.B."/>
            <person name="Wang K."/>
            <person name="Wang M."/>
            <person name="Wang X."/>
            <person name="Warfsmann J."/>
            <person name="Weissenbach J."/>
            <person name="White D.D."/>
            <person name="White J.D."/>
            <person name="Wiley G.B."/>
            <person name="Wincker P."/>
            <person name="Xing Y."/>
            <person name="Yang L."/>
            <person name="Yao Z."/>
            <person name="Ying F."/>
            <person name="Zhai J."/>
            <person name="Zhou L."/>
            <person name="Zuber A."/>
            <person name="Denarie J."/>
            <person name="Dixon R.A."/>
            <person name="May G.D."/>
            <person name="Schwartz D.C."/>
            <person name="Rogers J."/>
            <person name="Quetier F."/>
            <person name="Town C.D."/>
            <person name="Roe B.A."/>
        </authorList>
    </citation>
    <scope>NUCLEOTIDE SEQUENCE [LARGE SCALE GENOMIC DNA]</scope>
    <source>
        <strain evidence="2">A17</strain>
        <strain evidence="3 4">cv. Jemalong A17</strain>
    </source>
</reference>
<name>A0A072TS13_MEDTR</name>
<feature type="region of interest" description="Disordered" evidence="1">
    <location>
        <begin position="203"/>
        <end position="239"/>
    </location>
</feature>
<gene>
    <name evidence="3" type="primary">25480687</name>
    <name evidence="2" type="ORF">MTR_0229s0060</name>
</gene>
<feature type="compositionally biased region" description="Low complexity" evidence="1">
    <location>
        <begin position="74"/>
        <end position="90"/>
    </location>
</feature>
<sequence>MAVELMGFPKIDEQKAIQEAASEGLKGMEHLILTLSHQPTQLNTQLTDHTVSKFKKLISLLNRTGHARFRRAPVHSSSSSAPVQPVQIQSTPSPVQTPTVSLPKHFPSPSQAPAPISVRHAPASFVQPQSHSMTLDFTKPNDVVLSSNTKNSMVELEFSKDTATFSVSSASSFMSSAITGDGSVNGKQGSSIFLNPAATPAISGGKPPLSAVPSKKRCHDHGEHSDDVSGSNKCHCVKR</sequence>
<dbReference type="STRING" id="3880.A0A072TS13"/>
<reference evidence="2 4" key="2">
    <citation type="journal article" date="2014" name="BMC Genomics">
        <title>An improved genome release (version Mt4.0) for the model legume Medicago truncatula.</title>
        <authorList>
            <person name="Tang H."/>
            <person name="Krishnakumar V."/>
            <person name="Bidwell S."/>
            <person name="Rosen B."/>
            <person name="Chan A."/>
            <person name="Zhou S."/>
            <person name="Gentzbittel L."/>
            <person name="Childs K.L."/>
            <person name="Yandell M."/>
            <person name="Gundlach H."/>
            <person name="Mayer K.F."/>
            <person name="Schwartz D.C."/>
            <person name="Town C.D."/>
        </authorList>
    </citation>
    <scope>GENOME REANNOTATION</scope>
    <source>
        <strain evidence="2">A17</strain>
        <strain evidence="3 4">cv. Jemalong A17</strain>
    </source>
</reference>
<proteinExistence type="predicted"/>
<dbReference type="HOGENOM" id="CLU_040478_1_0_1"/>
<dbReference type="EnsemblPlants" id="KEH16330">
    <property type="protein sequence ID" value="KEH16330"/>
    <property type="gene ID" value="MTR_0229s0060"/>
</dbReference>
<dbReference type="Proteomes" id="UP000002051">
    <property type="component" value="Unassembled WGS sequence"/>
</dbReference>
<dbReference type="EMBL" id="KL402954">
    <property type="protein sequence ID" value="KEH16330.1"/>
    <property type="molecule type" value="Genomic_DNA"/>
</dbReference>
<evidence type="ECO:0000313" key="3">
    <source>
        <dbReference type="EnsemblPlants" id="KEH16330"/>
    </source>
</evidence>